<gene>
    <name evidence="2" type="ORF">LRAMOSA03501</name>
</gene>
<evidence type="ECO:0000256" key="1">
    <source>
        <dbReference type="SAM" id="MobiDB-lite"/>
    </source>
</evidence>
<feature type="compositionally biased region" description="Low complexity" evidence="1">
    <location>
        <begin position="94"/>
        <end position="107"/>
    </location>
</feature>
<accession>A0A077WW37</accession>
<dbReference type="OrthoDB" id="2281767at2759"/>
<evidence type="ECO:0000313" key="2">
    <source>
        <dbReference type="EMBL" id="CDS11238.1"/>
    </source>
</evidence>
<sequence length="312" mass="34656">MATRVMQPARATTTTTQSRQPYSSRDPLYDIDNMNQYRLSGSSTLALAEFLASTGPEEFTNHASMLHSSSNDHSSKKQSSLFRKFRSSNRRQASTSTTSSNPPISSLSDIVVDHYHHRAPPTRSGSGQRLAAPASTLAGVKHIPLLPASYEPMLRDSGVYSVGTHHSSSSEHPKADHMQQCTSTTSYSPIQDDLQLFPMPPPSVPSSRMSTVSSKQQQKRNSIFKPAINSTTATRKNDTCPHCRQHMTMDVERKRRRSSCPPALAGGFMDGSKLLERIAQLEAMLMKERLSRKQLEDLVKQHLQQQKEDSTT</sequence>
<protein>
    <submittedName>
        <fullName evidence="2">Uncharacterized protein</fullName>
    </submittedName>
</protein>
<organism evidence="2">
    <name type="scientific">Lichtheimia ramosa</name>
    <dbReference type="NCBI Taxonomy" id="688394"/>
    <lineage>
        <taxon>Eukaryota</taxon>
        <taxon>Fungi</taxon>
        <taxon>Fungi incertae sedis</taxon>
        <taxon>Mucoromycota</taxon>
        <taxon>Mucoromycotina</taxon>
        <taxon>Mucoromycetes</taxon>
        <taxon>Mucorales</taxon>
        <taxon>Lichtheimiaceae</taxon>
        <taxon>Lichtheimia</taxon>
    </lineage>
</organism>
<name>A0A077WW37_9FUNG</name>
<proteinExistence type="predicted"/>
<reference evidence="2" key="1">
    <citation type="journal article" date="2014" name="Genome Announc.">
        <title>De novo whole-genome sequence and genome annotation of Lichtheimia ramosa.</title>
        <authorList>
            <person name="Linde J."/>
            <person name="Schwartze V."/>
            <person name="Binder U."/>
            <person name="Lass-Florl C."/>
            <person name="Voigt K."/>
            <person name="Horn F."/>
        </authorList>
    </citation>
    <scope>NUCLEOTIDE SEQUENCE</scope>
    <source>
        <strain evidence="2">JMRC FSU:6197</strain>
    </source>
</reference>
<dbReference type="EMBL" id="LK023346">
    <property type="protein sequence ID" value="CDS11238.1"/>
    <property type="molecule type" value="Genomic_DNA"/>
</dbReference>
<feature type="region of interest" description="Disordered" evidence="1">
    <location>
        <begin position="1"/>
        <end position="29"/>
    </location>
</feature>
<dbReference type="AlphaFoldDB" id="A0A077WW37"/>
<feature type="region of interest" description="Disordered" evidence="1">
    <location>
        <begin position="62"/>
        <end position="107"/>
    </location>
</feature>
<feature type="compositionally biased region" description="Low complexity" evidence="1">
    <location>
        <begin position="64"/>
        <end position="81"/>
    </location>
</feature>